<gene>
    <name evidence="7" type="ORF">PsYK624_121080</name>
</gene>
<protein>
    <recommendedName>
        <fullName evidence="6">Hydrophobin</fullName>
    </recommendedName>
</protein>
<dbReference type="CDD" id="cd23507">
    <property type="entry name" value="hydrophobin_I"/>
    <property type="match status" value="1"/>
</dbReference>
<dbReference type="Proteomes" id="UP000703269">
    <property type="component" value="Unassembled WGS sequence"/>
</dbReference>
<keyword evidence="5 6" id="KW-1015">Disulfide bond</keyword>
<keyword evidence="3 6" id="KW-0134">Cell wall</keyword>
<evidence type="ECO:0000256" key="5">
    <source>
        <dbReference type="ARBA" id="ARBA00023157"/>
    </source>
</evidence>
<feature type="signal peptide" evidence="6">
    <location>
        <begin position="1"/>
        <end position="21"/>
    </location>
</feature>
<dbReference type="SMART" id="SM00075">
    <property type="entry name" value="HYDRO"/>
    <property type="match status" value="1"/>
</dbReference>
<dbReference type="Pfam" id="PF01185">
    <property type="entry name" value="Hydrophobin"/>
    <property type="match status" value="1"/>
</dbReference>
<evidence type="ECO:0000313" key="8">
    <source>
        <dbReference type="Proteomes" id="UP000703269"/>
    </source>
</evidence>
<feature type="chain" id="PRO_5040528101" description="Hydrophobin" evidence="6">
    <location>
        <begin position="22"/>
        <end position="118"/>
    </location>
</feature>
<keyword evidence="6" id="KW-0732">Signal</keyword>
<evidence type="ECO:0000256" key="1">
    <source>
        <dbReference type="ARBA" id="ARBA00004191"/>
    </source>
</evidence>
<evidence type="ECO:0000256" key="2">
    <source>
        <dbReference type="ARBA" id="ARBA00010446"/>
    </source>
</evidence>
<reference evidence="7 8" key="1">
    <citation type="submission" date="2021-08" db="EMBL/GenBank/DDBJ databases">
        <title>Draft Genome Sequence of Phanerochaete sordida strain YK-624.</title>
        <authorList>
            <person name="Mori T."/>
            <person name="Dohra H."/>
            <person name="Suzuki T."/>
            <person name="Kawagishi H."/>
            <person name="Hirai H."/>
        </authorList>
    </citation>
    <scope>NUCLEOTIDE SEQUENCE [LARGE SCALE GENOMIC DNA]</scope>
    <source>
        <strain evidence="7 8">YK-624</strain>
    </source>
</reference>
<comment type="subcellular location">
    <subcellularLocation>
        <location evidence="1 6">Secreted</location>
        <location evidence="1 6">Cell wall</location>
    </subcellularLocation>
</comment>
<dbReference type="AlphaFoldDB" id="A0A9P3GHX1"/>
<dbReference type="EMBL" id="BPQB01000053">
    <property type="protein sequence ID" value="GJE95917.1"/>
    <property type="molecule type" value="Genomic_DNA"/>
</dbReference>
<dbReference type="GO" id="GO:0009277">
    <property type="term" value="C:fungal-type cell wall"/>
    <property type="evidence" value="ECO:0007669"/>
    <property type="project" value="InterPro"/>
</dbReference>
<comment type="similarity">
    <text evidence="2 6">Belongs to the fungal hydrophobin family.</text>
</comment>
<proteinExistence type="inferred from homology"/>
<evidence type="ECO:0000313" key="7">
    <source>
        <dbReference type="EMBL" id="GJE95917.1"/>
    </source>
</evidence>
<accession>A0A9P3GHX1</accession>
<evidence type="ECO:0000256" key="4">
    <source>
        <dbReference type="ARBA" id="ARBA00022525"/>
    </source>
</evidence>
<evidence type="ECO:0000256" key="6">
    <source>
        <dbReference type="RuleBase" id="RU365009"/>
    </source>
</evidence>
<dbReference type="GO" id="GO:0005199">
    <property type="term" value="F:structural constituent of cell wall"/>
    <property type="evidence" value="ECO:0007669"/>
    <property type="project" value="InterPro"/>
</dbReference>
<dbReference type="InterPro" id="IPR001338">
    <property type="entry name" value="Class_I_Hydrophobin"/>
</dbReference>
<comment type="caution">
    <text evidence="7">The sequence shown here is derived from an EMBL/GenBank/DDBJ whole genome shotgun (WGS) entry which is preliminary data.</text>
</comment>
<keyword evidence="8" id="KW-1185">Reference proteome</keyword>
<organism evidence="7 8">
    <name type="scientific">Phanerochaete sordida</name>
    <dbReference type="NCBI Taxonomy" id="48140"/>
    <lineage>
        <taxon>Eukaryota</taxon>
        <taxon>Fungi</taxon>
        <taxon>Dikarya</taxon>
        <taxon>Basidiomycota</taxon>
        <taxon>Agaricomycotina</taxon>
        <taxon>Agaricomycetes</taxon>
        <taxon>Polyporales</taxon>
        <taxon>Phanerochaetaceae</taxon>
        <taxon>Phanerochaete</taxon>
    </lineage>
</organism>
<sequence length="118" mass="11499">MLVRSATLLLAFSCGAAFAAGSASTTSSATAPTVTVGGSCATPPIRCCESVQADTPQTQQLLLILGVHVPPSASGGLVGLGCESLPSGDSCPLPRSAVCCGYIYLNGEVAAGCAPVVA</sequence>
<name>A0A9P3GHX1_9APHY</name>
<evidence type="ECO:0000256" key="3">
    <source>
        <dbReference type="ARBA" id="ARBA00022512"/>
    </source>
</evidence>
<keyword evidence="4 6" id="KW-0964">Secreted</keyword>